<dbReference type="Proteomes" id="UP000291831">
    <property type="component" value="Unassembled WGS sequence"/>
</dbReference>
<comment type="caution">
    <text evidence="2">The sequence shown here is derived from an EMBL/GenBank/DDBJ whole genome shotgun (WGS) entry which is preliminary data.</text>
</comment>
<evidence type="ECO:0000256" key="1">
    <source>
        <dbReference type="SAM" id="Phobius"/>
    </source>
</evidence>
<evidence type="ECO:0000313" key="2">
    <source>
        <dbReference type="EMBL" id="RZB30914.1"/>
    </source>
</evidence>
<accession>A0A8B3S2G0</accession>
<keyword evidence="1" id="KW-1133">Transmembrane helix</keyword>
<keyword evidence="1" id="KW-0812">Transmembrane</keyword>
<feature type="transmembrane region" description="Helical" evidence="1">
    <location>
        <begin position="5"/>
        <end position="26"/>
    </location>
</feature>
<name>A0A8B3S2G0_9EURY</name>
<keyword evidence="1" id="KW-0472">Membrane</keyword>
<reference evidence="3" key="1">
    <citation type="submission" date="2019-01" db="EMBL/GenBank/DDBJ databases">
        <title>Anaerobic oxidation of ethane by archaea from a marine hydrocarbon seep.</title>
        <authorList>
            <person name="Musat F."/>
        </authorList>
    </citation>
    <scope>NUCLEOTIDE SEQUENCE [LARGE SCALE GENOMIC DNA]</scope>
</reference>
<sequence length="293" mass="34300">MNKKIIILLVAAVIQIIVVSLIYTTYITPQVEQLSYWEFGRTEERNDWLSYVKFEAKSAFVAGEPIKVKINFEILNSDMFEMYKNSNVTYFFENAYDFPIIKYPKPKPAKYPKEIHEKSLSFEEEITYLMPGEYKYYISIPGSYNYFFCHGNITDKPTEPRYVDKVVDIFKTCKTEECKREKPPVDGESIGAVFHNQSTEFPPQNVHQSMEGFFILSKPSKLPENCEGTLYPVSLEGRPQMYFESEDVFHIAPLETRLNVLNNKVTFWLTIIVLIIAETQLYFQLRKKKPSEK</sequence>
<dbReference type="EMBL" id="RPGO01000024">
    <property type="protein sequence ID" value="RZB30914.1"/>
    <property type="molecule type" value="Genomic_DNA"/>
</dbReference>
<gene>
    <name evidence="2" type="ORF">AEth_00868</name>
</gene>
<dbReference type="AlphaFoldDB" id="A0A8B3S2G0"/>
<evidence type="ECO:0000313" key="3">
    <source>
        <dbReference type="Proteomes" id="UP000291831"/>
    </source>
</evidence>
<proteinExistence type="predicted"/>
<organism evidence="2 3">
    <name type="scientific">Candidatus Argoarchaeum ethanivorans</name>
    <dbReference type="NCBI Taxonomy" id="2608793"/>
    <lineage>
        <taxon>Archaea</taxon>
        <taxon>Methanobacteriati</taxon>
        <taxon>Methanobacteriota</taxon>
        <taxon>Stenosarchaea group</taxon>
        <taxon>Methanomicrobia</taxon>
        <taxon>Methanosarcinales</taxon>
        <taxon>Methanosarcinales incertae sedis</taxon>
        <taxon>GOM Arc I cluster</taxon>
        <taxon>Candidatus Argoarchaeum</taxon>
    </lineage>
</organism>
<protein>
    <submittedName>
        <fullName evidence="2">Uncharacterized protein</fullName>
    </submittedName>
</protein>